<sequence length="215" mass="23572">MYPLTNRMKFLVFLVVATATIAHAFVLPRPPSAATSSLPISPALYAATENDTPSTDDSQATPSAPKKAFKGFGEKPQKREPPPKTKGQVEREKYASAYDSLASKGVPEYAVYIREKEGGEKDWKFVGSMAVPRNAKIDQAIYENESNLIKGAYKLHPKLVGKEKESFVYGFNLKKFPDEPIKLAVKPAEGSGNKNPVIGWLENVMNPLDASNVRG</sequence>
<proteinExistence type="predicted"/>
<evidence type="ECO:0000313" key="3">
    <source>
        <dbReference type="EMBL" id="EWM23200.1"/>
    </source>
</evidence>
<evidence type="ECO:0000313" key="4">
    <source>
        <dbReference type="Proteomes" id="UP000019335"/>
    </source>
</evidence>
<feature type="region of interest" description="Disordered" evidence="1">
    <location>
        <begin position="47"/>
        <end position="92"/>
    </location>
</feature>
<keyword evidence="4" id="KW-1185">Reference proteome</keyword>
<dbReference type="InterPro" id="IPR045388">
    <property type="entry name" value="HHL1-like"/>
</dbReference>
<keyword evidence="2" id="KW-0732">Signal</keyword>
<accession>W7T848</accession>
<protein>
    <submittedName>
        <fullName evidence="3">Uncharacterized protein</fullName>
    </submittedName>
</protein>
<feature type="compositionally biased region" description="Basic and acidic residues" evidence="1">
    <location>
        <begin position="72"/>
        <end position="92"/>
    </location>
</feature>
<dbReference type="Pfam" id="PF20133">
    <property type="entry name" value="HHL1-like"/>
    <property type="match status" value="1"/>
</dbReference>
<dbReference type="Proteomes" id="UP000019335">
    <property type="component" value="Chromosome 18"/>
</dbReference>
<evidence type="ECO:0000256" key="2">
    <source>
        <dbReference type="SAM" id="SignalP"/>
    </source>
</evidence>
<evidence type="ECO:0000256" key="1">
    <source>
        <dbReference type="SAM" id="MobiDB-lite"/>
    </source>
</evidence>
<organism evidence="3 4">
    <name type="scientific">Nannochloropsis gaditana</name>
    <dbReference type="NCBI Taxonomy" id="72520"/>
    <lineage>
        <taxon>Eukaryota</taxon>
        <taxon>Sar</taxon>
        <taxon>Stramenopiles</taxon>
        <taxon>Ochrophyta</taxon>
        <taxon>Eustigmatophyceae</taxon>
        <taxon>Eustigmatales</taxon>
        <taxon>Monodopsidaceae</taxon>
        <taxon>Nannochloropsis</taxon>
    </lineage>
</organism>
<reference evidence="3 4" key="1">
    <citation type="journal article" date="2014" name="Mol. Plant">
        <title>Chromosome Scale Genome Assembly and Transcriptome Profiling of Nannochloropsis gaditana in Nitrogen Depletion.</title>
        <authorList>
            <person name="Corteggiani Carpinelli E."/>
            <person name="Telatin A."/>
            <person name="Vitulo N."/>
            <person name="Forcato C."/>
            <person name="D'Angelo M."/>
            <person name="Schiavon R."/>
            <person name="Vezzi A."/>
            <person name="Giacometti G.M."/>
            <person name="Morosinotto T."/>
            <person name="Valle G."/>
        </authorList>
    </citation>
    <scope>NUCLEOTIDE SEQUENCE [LARGE SCALE GENOMIC DNA]</scope>
    <source>
        <strain evidence="3 4">B-31</strain>
    </source>
</reference>
<dbReference type="AlphaFoldDB" id="W7T848"/>
<name>W7T848_9STRA</name>
<dbReference type="OrthoDB" id="197165at2759"/>
<dbReference type="EMBL" id="AZIL01001799">
    <property type="protein sequence ID" value="EWM23200.1"/>
    <property type="molecule type" value="Genomic_DNA"/>
</dbReference>
<comment type="caution">
    <text evidence="3">The sequence shown here is derived from an EMBL/GenBank/DDBJ whole genome shotgun (WGS) entry which is preliminary data.</text>
</comment>
<feature type="compositionally biased region" description="Polar residues" evidence="1">
    <location>
        <begin position="49"/>
        <end position="62"/>
    </location>
</feature>
<feature type="signal peptide" evidence="2">
    <location>
        <begin position="1"/>
        <end position="24"/>
    </location>
</feature>
<gene>
    <name evidence="3" type="ORF">Naga_100808g2</name>
</gene>
<feature type="chain" id="PRO_5004900455" evidence="2">
    <location>
        <begin position="25"/>
        <end position="215"/>
    </location>
</feature>